<dbReference type="PANTHER" id="PTHR34068">
    <property type="entry name" value="UPF0145 PROTEIN YBJQ"/>
    <property type="match status" value="1"/>
</dbReference>
<dbReference type="RefSeq" id="WP_058581760.1">
    <property type="nucleotide sequence ID" value="NZ_LOPU01000018.1"/>
</dbReference>
<sequence>MELSNTDEIAGREITETLGVVRGNTVRARNIGRDITQGLRNVVGGELKGYTDLMSDAREEALSRMEEEAEELDADAVVNVRFVTSNIAQSGAELLAYGTAVKLD</sequence>
<keyword evidence="4" id="KW-1185">Reference proteome</keyword>
<dbReference type="OrthoDB" id="59443at2157"/>
<organism evidence="3 4">
    <name type="scientific">Haloprofundus marisrubri</name>
    <dbReference type="NCBI Taxonomy" id="1514971"/>
    <lineage>
        <taxon>Archaea</taxon>
        <taxon>Methanobacteriati</taxon>
        <taxon>Methanobacteriota</taxon>
        <taxon>Stenosarchaea group</taxon>
        <taxon>Halobacteria</taxon>
        <taxon>Halobacteriales</taxon>
        <taxon>Haloferacaceae</taxon>
        <taxon>Haloprofundus</taxon>
    </lineage>
</organism>
<evidence type="ECO:0000313" key="4">
    <source>
        <dbReference type="Proteomes" id="UP000054387"/>
    </source>
</evidence>
<dbReference type="STRING" id="1514971.AUR64_12650"/>
<dbReference type="Pfam" id="PF01906">
    <property type="entry name" value="YbjQ_1"/>
    <property type="match status" value="1"/>
</dbReference>
<reference evidence="3 4" key="1">
    <citation type="submission" date="2015-12" db="EMBL/GenBank/DDBJ databases">
        <title>Haloprofundus marisrubri gen. nov., sp. nov., an extremely halophilic archaeon isolated from the Discovery deep brine-seawater interface in the Red Sea.</title>
        <authorList>
            <person name="Zhang G."/>
            <person name="Stingl U."/>
            <person name="Rashid M."/>
        </authorList>
    </citation>
    <scope>NUCLEOTIDE SEQUENCE [LARGE SCALE GENOMIC DNA]</scope>
    <source>
        <strain evidence="3 4">SB9</strain>
    </source>
</reference>
<comment type="caution">
    <text evidence="3">The sequence shown here is derived from an EMBL/GenBank/DDBJ whole genome shotgun (WGS) entry which is preliminary data.</text>
</comment>
<dbReference type="AlphaFoldDB" id="A0A0W1RAJ3"/>
<evidence type="ECO:0000313" key="3">
    <source>
        <dbReference type="EMBL" id="KTG10407.1"/>
    </source>
</evidence>
<accession>A0A0W1RAJ3</accession>
<comment type="similarity">
    <text evidence="1 2">Belongs to the UPF0145 family.</text>
</comment>
<dbReference type="EMBL" id="LOPU01000018">
    <property type="protein sequence ID" value="KTG10407.1"/>
    <property type="molecule type" value="Genomic_DNA"/>
</dbReference>
<gene>
    <name evidence="3" type="ORF">AUR64_12650</name>
</gene>
<evidence type="ECO:0000256" key="2">
    <source>
        <dbReference type="HAMAP-Rule" id="MF_00338"/>
    </source>
</evidence>
<dbReference type="HAMAP" id="MF_00338">
    <property type="entry name" value="UPF0145"/>
    <property type="match status" value="1"/>
</dbReference>
<dbReference type="Proteomes" id="UP000054387">
    <property type="component" value="Unassembled WGS sequence"/>
</dbReference>
<protein>
    <recommendedName>
        <fullName evidence="2">UPF0145 protein AUR64_12650</fullName>
    </recommendedName>
</protein>
<dbReference type="SUPFAM" id="SSF117782">
    <property type="entry name" value="YbjQ-like"/>
    <property type="match status" value="1"/>
</dbReference>
<dbReference type="PANTHER" id="PTHR34068:SF2">
    <property type="entry name" value="UPF0145 PROTEIN SCO3412"/>
    <property type="match status" value="1"/>
</dbReference>
<dbReference type="Gene3D" id="3.30.110.70">
    <property type="entry name" value="Hypothetical protein apc22750. Chain B"/>
    <property type="match status" value="1"/>
</dbReference>
<dbReference type="InterPro" id="IPR035439">
    <property type="entry name" value="UPF0145_dom_sf"/>
</dbReference>
<evidence type="ECO:0000256" key="1">
    <source>
        <dbReference type="ARBA" id="ARBA00010751"/>
    </source>
</evidence>
<name>A0A0W1RAJ3_9EURY</name>
<proteinExistence type="inferred from homology"/>
<dbReference type="InterPro" id="IPR002765">
    <property type="entry name" value="UPF0145_YbjQ-like"/>
</dbReference>